<evidence type="ECO:0000256" key="1">
    <source>
        <dbReference type="SAM" id="MobiDB-lite"/>
    </source>
</evidence>
<reference evidence="2 3" key="1">
    <citation type="submission" date="2024-03" db="EMBL/GenBank/DDBJ databases">
        <title>Adaptation during the transition from Ophiocordyceps entomopathogen to insect associate is accompanied by gene loss and intensified selection.</title>
        <authorList>
            <person name="Ward C.M."/>
            <person name="Onetto C.A."/>
            <person name="Borneman A.R."/>
        </authorList>
    </citation>
    <scope>NUCLEOTIDE SEQUENCE [LARGE SCALE GENOMIC DNA]</scope>
    <source>
        <strain evidence="2">AWRI1</strain>
        <tissue evidence="2">Single Adult Female</tissue>
    </source>
</reference>
<evidence type="ECO:0000313" key="2">
    <source>
        <dbReference type="EMBL" id="KAK7602713.1"/>
    </source>
</evidence>
<dbReference type="EMBL" id="JBBCAQ010000007">
    <property type="protein sequence ID" value="KAK7602713.1"/>
    <property type="molecule type" value="Genomic_DNA"/>
</dbReference>
<dbReference type="AlphaFoldDB" id="A0AAN9TRC5"/>
<sequence>MSDNSVSSPYYPPPYGPLRPDFSSYPRYPPMDPMDPMDRFSPEDEYSSCSRHPGIHRHLRPMKIPAAPRPIIFREPSHYPAPIIIEHNAPKPPPTLLSPFTTLINSFVKSIFPQSYYGDY</sequence>
<protein>
    <submittedName>
        <fullName evidence="2">Uncharacterized protein</fullName>
    </submittedName>
</protein>
<comment type="caution">
    <text evidence="2">The sequence shown here is derived from an EMBL/GenBank/DDBJ whole genome shotgun (WGS) entry which is preliminary data.</text>
</comment>
<evidence type="ECO:0000313" key="3">
    <source>
        <dbReference type="Proteomes" id="UP001367676"/>
    </source>
</evidence>
<proteinExistence type="predicted"/>
<name>A0AAN9TRC5_9HEMI</name>
<organism evidence="2 3">
    <name type="scientific">Parthenolecanium corni</name>
    <dbReference type="NCBI Taxonomy" id="536013"/>
    <lineage>
        <taxon>Eukaryota</taxon>
        <taxon>Metazoa</taxon>
        <taxon>Ecdysozoa</taxon>
        <taxon>Arthropoda</taxon>
        <taxon>Hexapoda</taxon>
        <taxon>Insecta</taxon>
        <taxon>Pterygota</taxon>
        <taxon>Neoptera</taxon>
        <taxon>Paraneoptera</taxon>
        <taxon>Hemiptera</taxon>
        <taxon>Sternorrhyncha</taxon>
        <taxon>Coccoidea</taxon>
        <taxon>Coccidae</taxon>
        <taxon>Parthenolecanium</taxon>
    </lineage>
</organism>
<keyword evidence="3" id="KW-1185">Reference proteome</keyword>
<gene>
    <name evidence="2" type="ORF">V9T40_006687</name>
</gene>
<dbReference type="Proteomes" id="UP001367676">
    <property type="component" value="Unassembled WGS sequence"/>
</dbReference>
<feature type="region of interest" description="Disordered" evidence="1">
    <location>
        <begin position="1"/>
        <end position="54"/>
    </location>
</feature>
<accession>A0AAN9TRC5</accession>